<comment type="similarity">
    <text evidence="2">Belongs to the virb1 family.</text>
</comment>
<organism evidence="7 8">
    <name type="scientific">Phyllobacterium leguminum</name>
    <dbReference type="NCBI Taxonomy" id="314237"/>
    <lineage>
        <taxon>Bacteria</taxon>
        <taxon>Pseudomonadati</taxon>
        <taxon>Pseudomonadota</taxon>
        <taxon>Alphaproteobacteria</taxon>
        <taxon>Hyphomicrobiales</taxon>
        <taxon>Phyllobacteriaceae</taxon>
        <taxon>Phyllobacterium</taxon>
    </lineage>
</organism>
<comment type="similarity">
    <text evidence="1">Belongs to the transglycosylase Slt family.</text>
</comment>
<dbReference type="InterPro" id="IPR007730">
    <property type="entry name" value="SPOR-like_dom"/>
</dbReference>
<dbReference type="Pfam" id="PF05036">
    <property type="entry name" value="SPOR"/>
    <property type="match status" value="1"/>
</dbReference>
<dbReference type="SUPFAM" id="SSF53955">
    <property type="entry name" value="Lysozyme-like"/>
    <property type="match status" value="1"/>
</dbReference>
<name>A0A318SX01_9HYPH</name>
<evidence type="ECO:0000256" key="2">
    <source>
        <dbReference type="ARBA" id="ARBA00009387"/>
    </source>
</evidence>
<dbReference type="PANTHER" id="PTHR37423:SF2">
    <property type="entry name" value="MEMBRANE-BOUND LYTIC MUREIN TRANSGLYCOSYLASE C"/>
    <property type="match status" value="1"/>
</dbReference>
<keyword evidence="8" id="KW-1185">Reference proteome</keyword>
<dbReference type="InterPro" id="IPR008258">
    <property type="entry name" value="Transglycosylase_SLT_dom_1"/>
</dbReference>
<evidence type="ECO:0000256" key="3">
    <source>
        <dbReference type="SAM" id="MobiDB-lite"/>
    </source>
</evidence>
<feature type="region of interest" description="Disordered" evidence="3">
    <location>
        <begin position="59"/>
        <end position="88"/>
    </location>
</feature>
<accession>A0A318SX01</accession>
<evidence type="ECO:0000313" key="7">
    <source>
        <dbReference type="EMBL" id="PYE86511.1"/>
    </source>
</evidence>
<comment type="caution">
    <text evidence="7">The sequence shown here is derived from an EMBL/GenBank/DDBJ whole genome shotgun (WGS) entry which is preliminary data.</text>
</comment>
<dbReference type="InterPro" id="IPR023346">
    <property type="entry name" value="Lysozyme-like_dom_sf"/>
</dbReference>
<dbReference type="Proteomes" id="UP000247454">
    <property type="component" value="Unassembled WGS sequence"/>
</dbReference>
<dbReference type="EMBL" id="QJTF01000023">
    <property type="protein sequence ID" value="PYE86511.1"/>
    <property type="molecule type" value="Genomic_DNA"/>
</dbReference>
<keyword evidence="4" id="KW-0812">Transmembrane</keyword>
<keyword evidence="4" id="KW-0472">Membrane</keyword>
<dbReference type="PANTHER" id="PTHR37423">
    <property type="entry name" value="SOLUBLE LYTIC MUREIN TRANSGLYCOSYLASE-RELATED"/>
    <property type="match status" value="1"/>
</dbReference>
<evidence type="ECO:0000256" key="1">
    <source>
        <dbReference type="ARBA" id="ARBA00007734"/>
    </source>
</evidence>
<feature type="transmembrane region" description="Helical" evidence="4">
    <location>
        <begin position="34"/>
        <end position="59"/>
    </location>
</feature>
<dbReference type="GO" id="GO:0042834">
    <property type="term" value="F:peptidoglycan binding"/>
    <property type="evidence" value="ECO:0007669"/>
    <property type="project" value="InterPro"/>
</dbReference>
<proteinExistence type="inferred from homology"/>
<evidence type="ECO:0000313" key="8">
    <source>
        <dbReference type="Proteomes" id="UP000247454"/>
    </source>
</evidence>
<feature type="domain" description="SPOR" evidence="6">
    <location>
        <begin position="258"/>
        <end position="339"/>
    </location>
</feature>
<evidence type="ECO:0000259" key="6">
    <source>
        <dbReference type="Pfam" id="PF05036"/>
    </source>
</evidence>
<feature type="domain" description="Transglycosylase SLT" evidence="5">
    <location>
        <begin position="101"/>
        <end position="196"/>
    </location>
</feature>
<dbReference type="Gene3D" id="1.10.530.10">
    <property type="match status" value="1"/>
</dbReference>
<dbReference type="Pfam" id="PF01464">
    <property type="entry name" value="SLT"/>
    <property type="match status" value="1"/>
</dbReference>
<gene>
    <name evidence="7" type="ORF">C7477_1232</name>
</gene>
<dbReference type="CDD" id="cd00254">
    <property type="entry name" value="LT-like"/>
    <property type="match status" value="1"/>
</dbReference>
<keyword evidence="4" id="KW-1133">Transmembrane helix</keyword>
<dbReference type="AlphaFoldDB" id="A0A318SX01"/>
<protein>
    <submittedName>
        <fullName evidence="7">Sporulation related protein</fullName>
    </submittedName>
</protein>
<evidence type="ECO:0000256" key="4">
    <source>
        <dbReference type="SAM" id="Phobius"/>
    </source>
</evidence>
<reference evidence="7 8" key="1">
    <citation type="submission" date="2018-06" db="EMBL/GenBank/DDBJ databases">
        <title>Genomic Encyclopedia of Type Strains, Phase III (KMG-III): the genomes of soil and plant-associated and newly described type strains.</title>
        <authorList>
            <person name="Whitman W."/>
        </authorList>
    </citation>
    <scope>NUCLEOTIDE SEQUENCE [LARGE SCALE GENOMIC DNA]</scope>
    <source>
        <strain evidence="7 8">ORS 1419</strain>
    </source>
</reference>
<sequence>MQARTQLRFLPHPCLFCLKLAIHFMGPLHLRKRLFLIVGLALIVGPALTQVAGLTGAGADPLPARPSPTAAKPSIEATGSLQKPEKPQAPTVDRICALIATHADGHGLPRDFFARLIWKESRFDHRAVSPVGAEGIAQFMPYTARERGLADPFDIEQAIPASAALLKDLRKAFGNWGLAAAAYNAGAGRVSSWLKSGGFLPLETEGYVRDITGQAADDFAAGSQLEATPLDAALPFEQACRRLPIIKASTIPMARIKPKPWGIQVAGNFRRAAAVGQWERTRRQFTSILKGSLAVVSRVRSPMGKRGIYAVRIGADSRAQADRICASLRSAGGACIVLKNQ</sequence>
<evidence type="ECO:0000259" key="5">
    <source>
        <dbReference type="Pfam" id="PF01464"/>
    </source>
</evidence>